<comment type="caution">
    <text evidence="3">The sequence shown here is derived from an EMBL/GenBank/DDBJ whole genome shotgun (WGS) entry which is preliminary data.</text>
</comment>
<dbReference type="InterPro" id="IPR000601">
    <property type="entry name" value="PKD_dom"/>
</dbReference>
<sequence length="1194" mass="130637">MKIKLHTAATVLLILFTCACNLVVAQANCTFGNAVFTEDFGSGTNRLGPSLNQDPNNVHPNFRPADLYTYVGTGSVGQDQYGIMKSPKDAAPNGADWNDDFPDHTGNTNGYLYYCDAKEDLNVFYAQKIDGLCDDIEYELSAWFAKTNAPDYFIDPNIKLIIGFTDSNDQNIGSIVETDTGPIEGVGTNRWHRRSLVFSVPTGTENVYFMLKNNVAGLDGNDLAIDDIQIKPCGPVIDSIDQLTSNLANNNSFCITDTSNNLISLSANVPTSFAMQWQESTTPGVWVDIPNETSSVLNHILPANSNSTHLIRLKFAHNLANLLNSKCHFLSEVLTYNKTYANIAPNMQLCDSNNAGTALFDLSSQNNFINADGGVTITYHSTQNDADTGTNPLSSPYQSGNATIYARVENNNVLLGNTCASTSSFNLEVYPTVTNSSISPLSACDNSSVGTDTDGFVLFDLTQKETELLNGQPPTDFTITYFTDAAYTALITAPNAYVNTATGTQTIYVRITNNLNPNCYTDTAFNIEVFSLPTANNPGIYAQCDDASNDGQAFFNLSLDSIKQEINPNYLTEGLSFSYYENQIQAENATNAIVNPSNYQDALGFTQETVWVRVQNTNGCFRVVPLILEVNPSSAALDLYNPTPIYQCDDGIDARDGVSTFDISGIRDYIANTIFSTLNVTVHFFESELDAELETNEIADIYNHKNTNSPNAQDIWVRVKSNLGNNCLGLKAFTSLLNVEALPIANPVTISRQCDFDTTDTAVNYPFNTSQIETNLLNGQSLANVTVTYFDENNMPLPSPLPNPFLTASQTITARVTNNATADPNGPCFEETTIEFIVDAQPVANPIPPQIVCDGDAGDIDDDGYFPFDTSAFKNTVLGTQSGMDIFFDYIDENGASITNSTTLPNPLISQSQNIIVNVVNPINTTCIASISIALIVNPLPEFSVFSPRIICSSDPSFNIVLNAFKANVTETLHYTWTWSSIDGTTTDQFISNDEEITVSKPGTYAITLSKTNGTGCSRTREIVVDASELATITQDDVSIVDISENNSVTINTTNLGMGDYEYGLREEGSPFIVYQDNPVFNNVKPGFYTIYVKDQICGVATLPISVIGHAKFFTPNGDGINDLWNIKGVNSTFQPNSSIFIYDRYGKLIKQLSARSKGWDGTFNGKILNTNDYWFKAFLEDGRQFMGHFTLKR</sequence>
<protein>
    <submittedName>
        <fullName evidence="3">T9SS type B sorting domain-containing protein</fullName>
    </submittedName>
</protein>
<dbReference type="Gene3D" id="2.60.120.260">
    <property type="entry name" value="Galactose-binding domain-like"/>
    <property type="match status" value="1"/>
</dbReference>
<dbReference type="PROSITE" id="PS50093">
    <property type="entry name" value="PKD"/>
    <property type="match status" value="1"/>
</dbReference>
<accession>A0ABW5JQ21</accession>
<dbReference type="InterPro" id="IPR026341">
    <property type="entry name" value="T9SS_type_B"/>
</dbReference>
<keyword evidence="1" id="KW-0732">Signal</keyword>
<feature type="chain" id="PRO_5047187759" evidence="1">
    <location>
        <begin position="28"/>
        <end position="1194"/>
    </location>
</feature>
<feature type="signal peptide" evidence="1">
    <location>
        <begin position="1"/>
        <end position="27"/>
    </location>
</feature>
<gene>
    <name evidence="3" type="ORF">ACFSQS_00640</name>
</gene>
<dbReference type="PROSITE" id="PS51257">
    <property type="entry name" value="PROKAR_LIPOPROTEIN"/>
    <property type="match status" value="1"/>
</dbReference>
<keyword evidence="4" id="KW-1185">Reference proteome</keyword>
<dbReference type="InterPro" id="IPR013783">
    <property type="entry name" value="Ig-like_fold"/>
</dbReference>
<dbReference type="Gene3D" id="2.60.40.10">
    <property type="entry name" value="Immunoglobulins"/>
    <property type="match status" value="1"/>
</dbReference>
<dbReference type="EMBL" id="JBHULK010000001">
    <property type="protein sequence ID" value="MFD2533592.1"/>
    <property type="molecule type" value="Genomic_DNA"/>
</dbReference>
<evidence type="ECO:0000313" key="4">
    <source>
        <dbReference type="Proteomes" id="UP001597441"/>
    </source>
</evidence>
<organism evidence="3 4">
    <name type="scientific">Gelatiniphilus marinus</name>
    <dbReference type="NCBI Taxonomy" id="1759464"/>
    <lineage>
        <taxon>Bacteria</taxon>
        <taxon>Pseudomonadati</taxon>
        <taxon>Bacteroidota</taxon>
        <taxon>Flavobacteriia</taxon>
        <taxon>Flavobacteriales</taxon>
        <taxon>Flavobacteriaceae</taxon>
        <taxon>Gelatiniphilus</taxon>
    </lineage>
</organism>
<feature type="domain" description="PKD" evidence="2">
    <location>
        <begin position="976"/>
        <end position="1032"/>
    </location>
</feature>
<reference evidence="4" key="1">
    <citation type="journal article" date="2019" name="Int. J. Syst. Evol. Microbiol.">
        <title>The Global Catalogue of Microorganisms (GCM) 10K type strain sequencing project: providing services to taxonomists for standard genome sequencing and annotation.</title>
        <authorList>
            <consortium name="The Broad Institute Genomics Platform"/>
            <consortium name="The Broad Institute Genome Sequencing Center for Infectious Disease"/>
            <person name="Wu L."/>
            <person name="Ma J."/>
        </authorList>
    </citation>
    <scope>NUCLEOTIDE SEQUENCE [LARGE SCALE GENOMIC DNA]</scope>
    <source>
        <strain evidence="4">KCTC 42903</strain>
    </source>
</reference>
<evidence type="ECO:0000259" key="2">
    <source>
        <dbReference type="PROSITE" id="PS50093"/>
    </source>
</evidence>
<proteinExistence type="predicted"/>
<dbReference type="RefSeq" id="WP_388012502.1">
    <property type="nucleotide sequence ID" value="NZ_JBHUDT010000001.1"/>
</dbReference>
<dbReference type="NCBIfam" id="TIGR04131">
    <property type="entry name" value="Bac_Flav_CTERM"/>
    <property type="match status" value="1"/>
</dbReference>
<evidence type="ECO:0000256" key="1">
    <source>
        <dbReference type="SAM" id="SignalP"/>
    </source>
</evidence>
<dbReference type="Proteomes" id="UP001597441">
    <property type="component" value="Unassembled WGS sequence"/>
</dbReference>
<name>A0ABW5JQ21_9FLAO</name>
<dbReference type="Pfam" id="PF13585">
    <property type="entry name" value="CHU_C"/>
    <property type="match status" value="1"/>
</dbReference>
<evidence type="ECO:0000313" key="3">
    <source>
        <dbReference type="EMBL" id="MFD2533592.1"/>
    </source>
</evidence>